<protein>
    <submittedName>
        <fullName evidence="1">Uncharacterized protein</fullName>
    </submittedName>
</protein>
<dbReference type="EMBL" id="CM037152">
    <property type="protein sequence ID" value="KAH7835468.1"/>
    <property type="molecule type" value="Genomic_DNA"/>
</dbReference>
<comment type="caution">
    <text evidence="1">The sequence shown here is derived from an EMBL/GenBank/DDBJ whole genome shotgun (WGS) entry which is preliminary data.</text>
</comment>
<dbReference type="Proteomes" id="UP000828048">
    <property type="component" value="Chromosome 2"/>
</dbReference>
<name>A0ACB7X4A4_9ERIC</name>
<gene>
    <name evidence="1" type="ORF">Vadar_026375</name>
</gene>
<keyword evidence="2" id="KW-1185">Reference proteome</keyword>
<evidence type="ECO:0000313" key="1">
    <source>
        <dbReference type="EMBL" id="KAH7835468.1"/>
    </source>
</evidence>
<evidence type="ECO:0000313" key="2">
    <source>
        <dbReference type="Proteomes" id="UP000828048"/>
    </source>
</evidence>
<sequence>MAEVEPAEVEPADRNPRFFVAVHVGAGFHAPSNEKTLRTAMKHACLAAASILRKRLSLWRSWSCCDRFPVELDVGPLQCQSARQGFESGEHKSNNRTSRGRGRSKVFLWREIPLIDLDLYLFDCSICVLLTQNPKI</sequence>
<accession>A0ACB7X4A4</accession>
<reference evidence="1 2" key="1">
    <citation type="journal article" date="2021" name="Hortic Res">
        <title>High-quality reference genome and annotation aids understanding of berry development for evergreen blueberry (Vaccinium darrowii).</title>
        <authorList>
            <person name="Yu J."/>
            <person name="Hulse-Kemp A.M."/>
            <person name="Babiker E."/>
            <person name="Staton M."/>
        </authorList>
    </citation>
    <scope>NUCLEOTIDE SEQUENCE [LARGE SCALE GENOMIC DNA]</scope>
    <source>
        <strain evidence="2">cv. NJ 8807/NJ 8810</strain>
        <tissue evidence="1">Young leaf</tissue>
    </source>
</reference>
<proteinExistence type="predicted"/>
<organism evidence="1 2">
    <name type="scientific">Vaccinium darrowii</name>
    <dbReference type="NCBI Taxonomy" id="229202"/>
    <lineage>
        <taxon>Eukaryota</taxon>
        <taxon>Viridiplantae</taxon>
        <taxon>Streptophyta</taxon>
        <taxon>Embryophyta</taxon>
        <taxon>Tracheophyta</taxon>
        <taxon>Spermatophyta</taxon>
        <taxon>Magnoliopsida</taxon>
        <taxon>eudicotyledons</taxon>
        <taxon>Gunneridae</taxon>
        <taxon>Pentapetalae</taxon>
        <taxon>asterids</taxon>
        <taxon>Ericales</taxon>
        <taxon>Ericaceae</taxon>
        <taxon>Vaccinioideae</taxon>
        <taxon>Vaccinieae</taxon>
        <taxon>Vaccinium</taxon>
    </lineage>
</organism>